<dbReference type="GO" id="GO:0005886">
    <property type="term" value="C:plasma membrane"/>
    <property type="evidence" value="ECO:0007669"/>
    <property type="project" value="TreeGrafter"/>
</dbReference>
<evidence type="ECO:0000256" key="5">
    <source>
        <dbReference type="SAM" id="Coils"/>
    </source>
</evidence>
<dbReference type="Gene3D" id="2.40.10.350">
    <property type="entry name" value="Rod shape-determining protein MreC, domain 2"/>
    <property type="match status" value="1"/>
</dbReference>
<keyword evidence="6" id="KW-1133">Transmembrane helix</keyword>
<dbReference type="PANTHER" id="PTHR34138">
    <property type="entry name" value="CELL SHAPE-DETERMINING PROTEIN MREC"/>
    <property type="match status" value="1"/>
</dbReference>
<dbReference type="GO" id="GO:0008360">
    <property type="term" value="P:regulation of cell shape"/>
    <property type="evidence" value="ECO:0007669"/>
    <property type="project" value="UniProtKB-KW"/>
</dbReference>
<proteinExistence type="inferred from homology"/>
<keyword evidence="3" id="KW-0133">Cell shape</keyword>
<dbReference type="AlphaFoldDB" id="A0A2H0QVD3"/>
<dbReference type="PANTHER" id="PTHR34138:SF1">
    <property type="entry name" value="CELL SHAPE-DETERMINING PROTEIN MREC"/>
    <property type="match status" value="1"/>
</dbReference>
<comment type="similarity">
    <text evidence="1">Belongs to the MreC family.</text>
</comment>
<dbReference type="InterPro" id="IPR042177">
    <property type="entry name" value="Cell/Rod_1"/>
</dbReference>
<protein>
    <recommendedName>
        <fullName evidence="2">Cell shape-determining protein MreC</fullName>
    </recommendedName>
    <alternativeName>
        <fullName evidence="4">Cell shape protein MreC</fullName>
    </alternativeName>
</protein>
<dbReference type="InterPro" id="IPR042175">
    <property type="entry name" value="Cell/Rod_MreC_2"/>
</dbReference>
<organism evidence="8 9">
    <name type="scientific">Candidatus Zambryskibacteria bacterium CG10_big_fil_rev_8_21_14_0_10_42_12</name>
    <dbReference type="NCBI Taxonomy" id="1975115"/>
    <lineage>
        <taxon>Bacteria</taxon>
        <taxon>Candidatus Zambryskiibacteriota</taxon>
    </lineage>
</organism>
<name>A0A2H0QVD3_9BACT</name>
<evidence type="ECO:0000256" key="4">
    <source>
        <dbReference type="ARBA" id="ARBA00032089"/>
    </source>
</evidence>
<evidence type="ECO:0000259" key="7">
    <source>
        <dbReference type="Pfam" id="PF04085"/>
    </source>
</evidence>
<evidence type="ECO:0000313" key="8">
    <source>
        <dbReference type="EMBL" id="PIR37906.1"/>
    </source>
</evidence>
<dbReference type="InterPro" id="IPR055342">
    <property type="entry name" value="MreC_beta-barrel_core"/>
</dbReference>
<dbReference type="InterPro" id="IPR007221">
    <property type="entry name" value="MreC"/>
</dbReference>
<feature type="coiled-coil region" evidence="5">
    <location>
        <begin position="84"/>
        <end position="111"/>
    </location>
</feature>
<comment type="caution">
    <text evidence="8">The sequence shown here is derived from an EMBL/GenBank/DDBJ whole genome shotgun (WGS) entry which is preliminary data.</text>
</comment>
<dbReference type="EMBL" id="PCXL01000013">
    <property type="protein sequence ID" value="PIR37906.1"/>
    <property type="molecule type" value="Genomic_DNA"/>
</dbReference>
<keyword evidence="6" id="KW-0812">Transmembrane</keyword>
<evidence type="ECO:0000313" key="9">
    <source>
        <dbReference type="Proteomes" id="UP000231333"/>
    </source>
</evidence>
<keyword evidence="5" id="KW-0175">Coiled coil</keyword>
<accession>A0A2H0QVD3</accession>
<dbReference type="Pfam" id="PF04085">
    <property type="entry name" value="MreC"/>
    <property type="match status" value="1"/>
</dbReference>
<sequence>MYLLHTKMPYLQKRNRGVSPFKKTGIAVLIGIFLIVMASVFNIVPWAYQIARPAIWGASKVGDGVSYVFGLLRFGDEYDTVVLLKSYEQSFERAQLQNELLQSENAMLRRELGLRASGTEGDIFAAVLSHPPITPFDTLIVDVHDTRDIAVGDRVFAGENIFIGTVHTISDSSVLVELLSNAERKTEGILIRTETAVVLEGIGGSAFEFIAPESFDVELGDLVVTPGSDRFAIARVVHKQQDDNGSFVTILLEQIINFRTLQWVRIETRG</sequence>
<feature type="transmembrane region" description="Helical" evidence="6">
    <location>
        <begin position="21"/>
        <end position="48"/>
    </location>
</feature>
<feature type="domain" description="Rod shape-determining protein MreC beta-barrel core" evidence="7">
    <location>
        <begin position="129"/>
        <end position="266"/>
    </location>
</feature>
<evidence type="ECO:0000256" key="1">
    <source>
        <dbReference type="ARBA" id="ARBA00009369"/>
    </source>
</evidence>
<evidence type="ECO:0000256" key="6">
    <source>
        <dbReference type="SAM" id="Phobius"/>
    </source>
</evidence>
<dbReference type="Proteomes" id="UP000231333">
    <property type="component" value="Unassembled WGS sequence"/>
</dbReference>
<evidence type="ECO:0000256" key="3">
    <source>
        <dbReference type="ARBA" id="ARBA00022960"/>
    </source>
</evidence>
<keyword evidence="6" id="KW-0472">Membrane</keyword>
<gene>
    <name evidence="8" type="ORF">COV34_02345</name>
</gene>
<dbReference type="Gene3D" id="2.40.10.340">
    <property type="entry name" value="Rod shape-determining protein MreC, domain 1"/>
    <property type="match status" value="1"/>
</dbReference>
<evidence type="ECO:0000256" key="2">
    <source>
        <dbReference type="ARBA" id="ARBA00013855"/>
    </source>
</evidence>
<reference evidence="8 9" key="1">
    <citation type="submission" date="2017-09" db="EMBL/GenBank/DDBJ databases">
        <title>Depth-based differentiation of microbial function through sediment-hosted aquifers and enrichment of novel symbionts in the deep terrestrial subsurface.</title>
        <authorList>
            <person name="Probst A.J."/>
            <person name="Ladd B."/>
            <person name="Jarett J.K."/>
            <person name="Geller-Mcgrath D.E."/>
            <person name="Sieber C.M."/>
            <person name="Emerson J.B."/>
            <person name="Anantharaman K."/>
            <person name="Thomas B.C."/>
            <person name="Malmstrom R."/>
            <person name="Stieglmeier M."/>
            <person name="Klingl A."/>
            <person name="Woyke T."/>
            <person name="Ryan C.M."/>
            <person name="Banfield J.F."/>
        </authorList>
    </citation>
    <scope>NUCLEOTIDE SEQUENCE [LARGE SCALE GENOMIC DNA]</scope>
    <source>
        <strain evidence="8">CG10_big_fil_rev_8_21_14_0_10_42_12</strain>
    </source>
</reference>